<dbReference type="EMBL" id="MDCE01000041">
    <property type="protein sequence ID" value="PPV05018.1"/>
    <property type="molecule type" value="Genomic_DNA"/>
</dbReference>
<comment type="caution">
    <text evidence="1">The sequence shown here is derived from an EMBL/GenBank/DDBJ whole genome shotgun (WGS) entry which is preliminary data.</text>
</comment>
<organism evidence="1 2">
    <name type="scientific">Xanthomonas bromi</name>
    <dbReference type="NCBI Taxonomy" id="56449"/>
    <lineage>
        <taxon>Bacteria</taxon>
        <taxon>Pseudomonadati</taxon>
        <taxon>Pseudomonadota</taxon>
        <taxon>Gammaproteobacteria</taxon>
        <taxon>Lysobacterales</taxon>
        <taxon>Lysobacteraceae</taxon>
        <taxon>Xanthomonas</taxon>
    </lineage>
</organism>
<protein>
    <submittedName>
        <fullName evidence="1">Uncharacterized protein</fullName>
    </submittedName>
</protein>
<sequence>MGSSPTFGTKLLQSQQKPFWRNSVGLFAVYRFGKMQVSAASVIPDAGDCDPLARVRAEQSVRMSGPLLSGVERFANLCRMMRMLWS</sequence>
<reference evidence="1 2" key="1">
    <citation type="submission" date="2016-08" db="EMBL/GenBank/DDBJ databases">
        <title>Evolution of the type three secretion system and type three effector repertoires in Xanthomonas.</title>
        <authorList>
            <person name="Merda D."/>
            <person name="Briand M."/>
            <person name="Bosis E."/>
            <person name="Rousseau C."/>
            <person name="Portier P."/>
            <person name="Jacques M.-A."/>
            <person name="Fischer-Le Saux M."/>
        </authorList>
    </citation>
    <scope>NUCLEOTIDE SEQUENCE [LARGE SCALE GENOMIC DNA]</scope>
    <source>
        <strain evidence="1 2">CFBP1976</strain>
    </source>
</reference>
<evidence type="ECO:0000313" key="1">
    <source>
        <dbReference type="EMBL" id="PPV05018.1"/>
    </source>
</evidence>
<proteinExistence type="predicted"/>
<dbReference type="Proteomes" id="UP000239710">
    <property type="component" value="Unassembled WGS sequence"/>
</dbReference>
<gene>
    <name evidence="1" type="ORF">XbrCFBP1976_19390</name>
</gene>
<accession>A0ABX5BL01</accession>
<keyword evidence="2" id="KW-1185">Reference proteome</keyword>
<evidence type="ECO:0000313" key="2">
    <source>
        <dbReference type="Proteomes" id="UP000239710"/>
    </source>
</evidence>
<name>A0ABX5BL01_9XANT</name>